<dbReference type="PANTHER" id="PTHR24392">
    <property type="entry name" value="ZINC FINGER PROTEIN"/>
    <property type="match status" value="1"/>
</dbReference>
<evidence type="ECO:0000256" key="7">
    <source>
        <dbReference type="ARBA" id="ARBA00023242"/>
    </source>
</evidence>
<evidence type="ECO:0000256" key="2">
    <source>
        <dbReference type="ARBA" id="ARBA00022723"/>
    </source>
</evidence>
<keyword evidence="3" id="KW-0677">Repeat</keyword>
<dbReference type="AlphaFoldDB" id="A0A4C1YN99"/>
<protein>
    <submittedName>
        <fullName evidence="10">Zinc finger protein 513</fullName>
    </submittedName>
</protein>
<feature type="domain" description="C2H2-type" evidence="9">
    <location>
        <begin position="277"/>
        <end position="304"/>
    </location>
</feature>
<evidence type="ECO:0000256" key="6">
    <source>
        <dbReference type="ARBA" id="ARBA00023125"/>
    </source>
</evidence>
<dbReference type="FunFam" id="3.30.160.60:FF:000446">
    <property type="entry name" value="Zinc finger protein"/>
    <property type="match status" value="1"/>
</dbReference>
<sequence length="337" mass="38493">MLTMDIKTESDDIEPATIPALDMPYWHLQNDSMAESTLSFKEEKINFVLLQEGDIVMKTTDETNEMMIKQELDIGPTVLQTQITTFFLCPSNQVASDPRPGTSSCDGLALLPLCTVLSVSAPQSEVENEHYEQSPGVLTDTSSMKIVGGRDNHYQTVSEEQLYYRSHGEHKYDDTQKQEQCRHFIGSPTECNFRADVKKDNASESNLEKNCILEKPNLISHICTHMDSKQSGEGDLNIHMLNHMVENPYKRKQCEFSSFRPCNLKVHKRTHTGKKSFKCEQCEYRTTQLRILKRHMGTRTGGTPFKYKQCKYSTSGTHELKIHMSTHTGEKPFKCEH</sequence>
<evidence type="ECO:0000256" key="3">
    <source>
        <dbReference type="ARBA" id="ARBA00022737"/>
    </source>
</evidence>
<dbReference type="InterPro" id="IPR036236">
    <property type="entry name" value="Znf_C2H2_sf"/>
</dbReference>
<evidence type="ECO:0000256" key="4">
    <source>
        <dbReference type="ARBA" id="ARBA00022771"/>
    </source>
</evidence>
<accession>A0A4C1YN99</accession>
<dbReference type="GO" id="GO:0008270">
    <property type="term" value="F:zinc ion binding"/>
    <property type="evidence" value="ECO:0007669"/>
    <property type="project" value="UniProtKB-KW"/>
</dbReference>
<dbReference type="EMBL" id="BGZK01001355">
    <property type="protein sequence ID" value="GBP77941.1"/>
    <property type="molecule type" value="Genomic_DNA"/>
</dbReference>
<dbReference type="GO" id="GO:0005634">
    <property type="term" value="C:nucleus"/>
    <property type="evidence" value="ECO:0007669"/>
    <property type="project" value="UniProtKB-SubCell"/>
</dbReference>
<dbReference type="SMART" id="SM00355">
    <property type="entry name" value="ZnF_C2H2"/>
    <property type="match status" value="3"/>
</dbReference>
<name>A0A4C1YN99_EUMVA</name>
<keyword evidence="6" id="KW-0238">DNA-binding</keyword>
<keyword evidence="5" id="KW-0862">Zinc</keyword>
<keyword evidence="11" id="KW-1185">Reference proteome</keyword>
<dbReference type="GO" id="GO:0003677">
    <property type="term" value="F:DNA binding"/>
    <property type="evidence" value="ECO:0007669"/>
    <property type="project" value="UniProtKB-KW"/>
</dbReference>
<comment type="subcellular location">
    <subcellularLocation>
        <location evidence="1">Nucleus</location>
    </subcellularLocation>
</comment>
<organism evidence="10 11">
    <name type="scientific">Eumeta variegata</name>
    <name type="common">Bagworm moth</name>
    <name type="synonym">Eumeta japonica</name>
    <dbReference type="NCBI Taxonomy" id="151549"/>
    <lineage>
        <taxon>Eukaryota</taxon>
        <taxon>Metazoa</taxon>
        <taxon>Ecdysozoa</taxon>
        <taxon>Arthropoda</taxon>
        <taxon>Hexapoda</taxon>
        <taxon>Insecta</taxon>
        <taxon>Pterygota</taxon>
        <taxon>Neoptera</taxon>
        <taxon>Endopterygota</taxon>
        <taxon>Lepidoptera</taxon>
        <taxon>Glossata</taxon>
        <taxon>Ditrysia</taxon>
        <taxon>Tineoidea</taxon>
        <taxon>Psychidae</taxon>
        <taxon>Oiketicinae</taxon>
        <taxon>Eumeta</taxon>
    </lineage>
</organism>
<evidence type="ECO:0000256" key="8">
    <source>
        <dbReference type="PROSITE-ProRule" id="PRU00042"/>
    </source>
</evidence>
<evidence type="ECO:0000313" key="10">
    <source>
        <dbReference type="EMBL" id="GBP77941.1"/>
    </source>
</evidence>
<keyword evidence="4 8" id="KW-0863">Zinc-finger</keyword>
<gene>
    <name evidence="10" type="primary">ZNF513</name>
    <name evidence="10" type="ORF">EVAR_83189_1</name>
</gene>
<reference evidence="10 11" key="1">
    <citation type="journal article" date="2019" name="Commun. Biol.">
        <title>The bagworm genome reveals a unique fibroin gene that provides high tensile strength.</title>
        <authorList>
            <person name="Kono N."/>
            <person name="Nakamura H."/>
            <person name="Ohtoshi R."/>
            <person name="Tomita M."/>
            <person name="Numata K."/>
            <person name="Arakawa K."/>
        </authorList>
    </citation>
    <scope>NUCLEOTIDE SEQUENCE [LARGE SCALE GENOMIC DNA]</scope>
</reference>
<evidence type="ECO:0000313" key="11">
    <source>
        <dbReference type="Proteomes" id="UP000299102"/>
    </source>
</evidence>
<dbReference type="Proteomes" id="UP000299102">
    <property type="component" value="Unassembled WGS sequence"/>
</dbReference>
<dbReference type="SUPFAM" id="SSF57667">
    <property type="entry name" value="beta-beta-alpha zinc fingers"/>
    <property type="match status" value="2"/>
</dbReference>
<feature type="domain" description="C2H2-type" evidence="9">
    <location>
        <begin position="249"/>
        <end position="276"/>
    </location>
</feature>
<dbReference type="OrthoDB" id="6077919at2759"/>
<proteinExistence type="predicted"/>
<dbReference type="STRING" id="151549.A0A4C1YN99"/>
<evidence type="ECO:0000256" key="1">
    <source>
        <dbReference type="ARBA" id="ARBA00004123"/>
    </source>
</evidence>
<keyword evidence="7" id="KW-0539">Nucleus</keyword>
<feature type="domain" description="C2H2-type" evidence="9">
    <location>
        <begin position="305"/>
        <end position="332"/>
    </location>
</feature>
<comment type="caution">
    <text evidence="10">The sequence shown here is derived from an EMBL/GenBank/DDBJ whole genome shotgun (WGS) entry which is preliminary data.</text>
</comment>
<keyword evidence="2" id="KW-0479">Metal-binding</keyword>
<dbReference type="PANTHER" id="PTHR24392:SF31">
    <property type="entry name" value="C2H2-TYPE DOMAIN-CONTAINING PROTEIN"/>
    <property type="match status" value="1"/>
</dbReference>
<dbReference type="InterPro" id="IPR013087">
    <property type="entry name" value="Znf_C2H2_type"/>
</dbReference>
<dbReference type="PROSITE" id="PS50157">
    <property type="entry name" value="ZINC_FINGER_C2H2_2"/>
    <property type="match status" value="3"/>
</dbReference>
<dbReference type="Gene3D" id="3.30.160.60">
    <property type="entry name" value="Classic Zinc Finger"/>
    <property type="match status" value="3"/>
</dbReference>
<evidence type="ECO:0000256" key="5">
    <source>
        <dbReference type="ARBA" id="ARBA00022833"/>
    </source>
</evidence>
<evidence type="ECO:0000259" key="9">
    <source>
        <dbReference type="PROSITE" id="PS50157"/>
    </source>
</evidence>